<dbReference type="Pfam" id="PF00497">
    <property type="entry name" value="SBP_bac_3"/>
    <property type="match status" value="1"/>
</dbReference>
<name>A0A840MKN0_9PROT</name>
<dbReference type="Gene3D" id="3.40.190.10">
    <property type="entry name" value="Periplasmic binding protein-like II"/>
    <property type="match status" value="2"/>
</dbReference>
<comment type="caution">
    <text evidence="3">The sequence shown here is derived from an EMBL/GenBank/DDBJ whole genome shotgun (WGS) entry which is preliminary data.</text>
</comment>
<dbReference type="SUPFAM" id="SSF53850">
    <property type="entry name" value="Periplasmic binding protein-like II"/>
    <property type="match status" value="1"/>
</dbReference>
<dbReference type="EMBL" id="JACHHY010000015">
    <property type="protein sequence ID" value="MBB5019218.1"/>
    <property type="molecule type" value="Genomic_DNA"/>
</dbReference>
<dbReference type="SMART" id="SM00062">
    <property type="entry name" value="PBPb"/>
    <property type="match status" value="1"/>
</dbReference>
<accession>A0A840MKN0</accession>
<sequence>MRWLRLWIVALLFSGVPIAGADKAVRLASGEWPPFQSAQLKYGGLATRIITEAFALNGIQVEYGYFPWKRSYSYAEAGDWDGTFVWFALPERRAQFYISDPVVDTKYVFFHLKNTKFDWSTLESLQDTKIGLLAGASMGDDFQRAEQDGVLQVEYSNNEESGFRKLLTKRVDVILCDVEVGYYVIQNMFTPQQAALFTHHPQPFKVEPQNLLLSKKVDRNKQLIELFNKGLRQLKASGKYERFFLESRREKSTP</sequence>
<keyword evidence="1" id="KW-0732">Signal</keyword>
<evidence type="ECO:0000259" key="2">
    <source>
        <dbReference type="SMART" id="SM00062"/>
    </source>
</evidence>
<dbReference type="InterPro" id="IPR001638">
    <property type="entry name" value="Solute-binding_3/MltF_N"/>
</dbReference>
<dbReference type="PANTHER" id="PTHR35936">
    <property type="entry name" value="MEMBRANE-BOUND LYTIC MUREIN TRANSGLYCOSYLASE F"/>
    <property type="match status" value="1"/>
</dbReference>
<keyword evidence="4" id="KW-1185">Reference proteome</keyword>
<dbReference type="AlphaFoldDB" id="A0A840MKN0"/>
<dbReference type="Proteomes" id="UP000575898">
    <property type="component" value="Unassembled WGS sequence"/>
</dbReference>
<protein>
    <submittedName>
        <fullName evidence="3">Polar amino acid transport system substrate-binding protein</fullName>
    </submittedName>
</protein>
<reference evidence="3 4" key="1">
    <citation type="submission" date="2020-08" db="EMBL/GenBank/DDBJ databases">
        <title>Genomic Encyclopedia of Type Strains, Phase IV (KMG-IV): sequencing the most valuable type-strain genomes for metagenomic binning, comparative biology and taxonomic classification.</title>
        <authorList>
            <person name="Goeker M."/>
        </authorList>
    </citation>
    <scope>NUCLEOTIDE SEQUENCE [LARGE SCALE GENOMIC DNA]</scope>
    <source>
        <strain evidence="3 4">DSM 27165</strain>
    </source>
</reference>
<evidence type="ECO:0000256" key="1">
    <source>
        <dbReference type="ARBA" id="ARBA00022729"/>
    </source>
</evidence>
<dbReference type="RefSeq" id="WP_184039691.1">
    <property type="nucleotide sequence ID" value="NZ_JACHHY010000015.1"/>
</dbReference>
<dbReference type="PANTHER" id="PTHR35936:SF25">
    <property type="entry name" value="ABC TRANSPORTER SUBSTRATE-BINDING PROTEIN"/>
    <property type="match status" value="1"/>
</dbReference>
<organism evidence="3 4">
    <name type="scientific">Chitinivorax tropicus</name>
    <dbReference type="NCBI Taxonomy" id="714531"/>
    <lineage>
        <taxon>Bacteria</taxon>
        <taxon>Pseudomonadati</taxon>
        <taxon>Pseudomonadota</taxon>
        <taxon>Betaproteobacteria</taxon>
        <taxon>Chitinivorax</taxon>
    </lineage>
</organism>
<proteinExistence type="predicted"/>
<evidence type="ECO:0000313" key="3">
    <source>
        <dbReference type="EMBL" id="MBB5019218.1"/>
    </source>
</evidence>
<evidence type="ECO:0000313" key="4">
    <source>
        <dbReference type="Proteomes" id="UP000575898"/>
    </source>
</evidence>
<gene>
    <name evidence="3" type="ORF">HNQ59_002516</name>
</gene>
<feature type="domain" description="Solute-binding protein family 3/N-terminal" evidence="2">
    <location>
        <begin position="24"/>
        <end position="247"/>
    </location>
</feature>